<gene>
    <name evidence="2" type="ORF">SAMN03080617_02913</name>
</gene>
<reference evidence="3" key="1">
    <citation type="submission" date="2016-10" db="EMBL/GenBank/DDBJ databases">
        <authorList>
            <person name="Varghese N."/>
            <person name="Submissions S."/>
        </authorList>
    </citation>
    <scope>NUCLEOTIDE SEQUENCE [LARGE SCALE GENOMIC DNA]</scope>
    <source>
        <strain evidence="3">DSM 22703</strain>
    </source>
</reference>
<name>A0A1G5YX92_9BACT</name>
<keyword evidence="3" id="KW-1185">Reference proteome</keyword>
<feature type="signal peptide" evidence="1">
    <location>
        <begin position="1"/>
        <end position="19"/>
    </location>
</feature>
<accession>A0A1G5YX92</accession>
<proteinExistence type="predicted"/>
<dbReference type="STRING" id="279824.SAMN03080617_02913"/>
<dbReference type="EMBL" id="FMXE01000021">
    <property type="protein sequence ID" value="SDA86725.1"/>
    <property type="molecule type" value="Genomic_DNA"/>
</dbReference>
<evidence type="ECO:0000313" key="3">
    <source>
        <dbReference type="Proteomes" id="UP000198756"/>
    </source>
</evidence>
<dbReference type="Proteomes" id="UP000198756">
    <property type="component" value="Unassembled WGS sequence"/>
</dbReference>
<evidence type="ECO:0000256" key="1">
    <source>
        <dbReference type="SAM" id="SignalP"/>
    </source>
</evidence>
<evidence type="ECO:0008006" key="4">
    <source>
        <dbReference type="Google" id="ProtNLM"/>
    </source>
</evidence>
<evidence type="ECO:0000313" key="2">
    <source>
        <dbReference type="EMBL" id="SDA86725.1"/>
    </source>
</evidence>
<sequence length="386" mass="42012">MRFCVVCFFWLLSLQAAIAVLPSRVNIDGTWYTNGQTAYIKCDKTNVNVYIDLVIIPGPSNLKISVSPSSNFTVSSTPSDIMKTLNLDPSRQNGWIDVAHVGISGNIRVYIRQKPPTPSISVEANICAGNSRSITATSDYNFQGTHPINLVWETYGGVTVNGGSSFTQNGTSSTVTIANISNGSYSVKAVIPSCGNLESDVVNIKLGPPVITNPNYWLFDPGSNMWQFSQTSGGPGVTYSFYVSSGSAVLNPQNQDCYITTPNGATICVTATNSCGTGIPYCFYLPPAGGYLKTVYPNPATDLLSIEFERDVSSHIVSFDLILYSEKSMEAVKRLAHEDLAAKDSFHTNKKLEIDVKDFPRGVYYIHLIPDPKSNLPIQKVRVVLE</sequence>
<protein>
    <recommendedName>
        <fullName evidence="4">Por secretion system C-terminal sorting domain-containing protein</fullName>
    </recommendedName>
</protein>
<keyword evidence="1" id="KW-0732">Signal</keyword>
<organism evidence="2 3">
    <name type="scientific">Algoriphagus alkaliphilus</name>
    <dbReference type="NCBI Taxonomy" id="279824"/>
    <lineage>
        <taxon>Bacteria</taxon>
        <taxon>Pseudomonadati</taxon>
        <taxon>Bacteroidota</taxon>
        <taxon>Cytophagia</taxon>
        <taxon>Cytophagales</taxon>
        <taxon>Cyclobacteriaceae</taxon>
        <taxon>Algoriphagus</taxon>
    </lineage>
</organism>
<feature type="chain" id="PRO_5011637396" description="Por secretion system C-terminal sorting domain-containing protein" evidence="1">
    <location>
        <begin position="20"/>
        <end position="386"/>
    </location>
</feature>
<dbReference type="AlphaFoldDB" id="A0A1G5YX92"/>